<feature type="domain" description="DUF7918" evidence="1">
    <location>
        <begin position="14"/>
        <end position="129"/>
    </location>
</feature>
<dbReference type="Proteomes" id="UP000800082">
    <property type="component" value="Unassembled WGS sequence"/>
</dbReference>
<keyword evidence="3" id="KW-1185">Reference proteome</keyword>
<gene>
    <name evidence="2" type="ORF">M421DRAFT_92360</name>
</gene>
<dbReference type="PANTHER" id="PTHR36223">
    <property type="entry name" value="BETA-LACTAMASE-TYPE TRANSPEPTIDASE FOLD DOMAIN CONTAINING PROTEIN"/>
    <property type="match status" value="1"/>
</dbReference>
<dbReference type="RefSeq" id="XP_033448898.1">
    <property type="nucleotide sequence ID" value="XM_033598028.1"/>
</dbReference>
<dbReference type="EMBL" id="ML978968">
    <property type="protein sequence ID" value="KAF1928650.1"/>
    <property type="molecule type" value="Genomic_DNA"/>
</dbReference>
<evidence type="ECO:0000313" key="2">
    <source>
        <dbReference type="EMBL" id="KAF1928650.1"/>
    </source>
</evidence>
<evidence type="ECO:0000259" key="1">
    <source>
        <dbReference type="Pfam" id="PF25534"/>
    </source>
</evidence>
<dbReference type="OrthoDB" id="3364132at2759"/>
<evidence type="ECO:0000313" key="3">
    <source>
        <dbReference type="Proteomes" id="UP000800082"/>
    </source>
</evidence>
<dbReference type="GeneID" id="54355695"/>
<dbReference type="AlphaFoldDB" id="A0A6A5RMY7"/>
<name>A0A6A5RMY7_9PLEO</name>
<dbReference type="Pfam" id="PF25534">
    <property type="entry name" value="DUF7918"/>
    <property type="match status" value="1"/>
</dbReference>
<dbReference type="InterPro" id="IPR057678">
    <property type="entry name" value="DUF7918"/>
</dbReference>
<protein>
    <recommendedName>
        <fullName evidence="1">DUF7918 domain-containing protein</fullName>
    </recommendedName>
</protein>
<accession>A0A6A5RMY7</accession>
<reference evidence="2" key="1">
    <citation type="journal article" date="2020" name="Stud. Mycol.">
        <title>101 Dothideomycetes genomes: a test case for predicting lifestyles and emergence of pathogens.</title>
        <authorList>
            <person name="Haridas S."/>
            <person name="Albert R."/>
            <person name="Binder M."/>
            <person name="Bloem J."/>
            <person name="Labutti K."/>
            <person name="Salamov A."/>
            <person name="Andreopoulos B."/>
            <person name="Baker S."/>
            <person name="Barry K."/>
            <person name="Bills G."/>
            <person name="Bluhm B."/>
            <person name="Cannon C."/>
            <person name="Castanera R."/>
            <person name="Culley D."/>
            <person name="Daum C."/>
            <person name="Ezra D."/>
            <person name="Gonzalez J."/>
            <person name="Henrissat B."/>
            <person name="Kuo A."/>
            <person name="Liang C."/>
            <person name="Lipzen A."/>
            <person name="Lutzoni F."/>
            <person name="Magnuson J."/>
            <person name="Mondo S."/>
            <person name="Nolan M."/>
            <person name="Ohm R."/>
            <person name="Pangilinan J."/>
            <person name="Park H.-J."/>
            <person name="Ramirez L."/>
            <person name="Alfaro M."/>
            <person name="Sun H."/>
            <person name="Tritt A."/>
            <person name="Yoshinaga Y."/>
            <person name="Zwiers L.-H."/>
            <person name="Turgeon B."/>
            <person name="Goodwin S."/>
            <person name="Spatafora J."/>
            <person name="Crous P."/>
            <person name="Grigoriev I."/>
        </authorList>
    </citation>
    <scope>NUCLEOTIDE SEQUENCE</scope>
    <source>
        <strain evidence="2">CBS 183.55</strain>
    </source>
</reference>
<sequence length="140" mass="16049">MAVLAQIPGLNVAIVECHYQALNEYEDGDNEQSQGAEEDQRTYELTRYIKSKTGAKFGIQIRFGEAFVTEYGIRMEVRIDGRGARTMILRPADLRTYGGQFVCSYKDEQRNSKRYHRDFQFADLEVGEHALSCVEPRSPM</sequence>
<dbReference type="PANTHER" id="PTHR36223:SF1">
    <property type="entry name" value="TRANSCRIPTION ELONGATION FACTOR EAF N-TERMINAL DOMAIN-CONTAINING PROTEIN"/>
    <property type="match status" value="1"/>
</dbReference>
<proteinExistence type="predicted"/>
<organism evidence="2 3">
    <name type="scientific">Didymella exigua CBS 183.55</name>
    <dbReference type="NCBI Taxonomy" id="1150837"/>
    <lineage>
        <taxon>Eukaryota</taxon>
        <taxon>Fungi</taxon>
        <taxon>Dikarya</taxon>
        <taxon>Ascomycota</taxon>
        <taxon>Pezizomycotina</taxon>
        <taxon>Dothideomycetes</taxon>
        <taxon>Pleosporomycetidae</taxon>
        <taxon>Pleosporales</taxon>
        <taxon>Pleosporineae</taxon>
        <taxon>Didymellaceae</taxon>
        <taxon>Didymella</taxon>
    </lineage>
</organism>